<evidence type="ECO:0000313" key="4">
    <source>
        <dbReference type="Proteomes" id="UP001060336"/>
    </source>
</evidence>
<dbReference type="PANTHER" id="PTHR43283">
    <property type="entry name" value="BETA-LACTAMASE-RELATED"/>
    <property type="match status" value="1"/>
</dbReference>
<gene>
    <name evidence="3" type="ORF">NUH88_15035</name>
</gene>
<feature type="region of interest" description="Disordered" evidence="1">
    <location>
        <begin position="32"/>
        <end position="57"/>
    </location>
</feature>
<proteinExistence type="predicted"/>
<dbReference type="InterPro" id="IPR012338">
    <property type="entry name" value="Beta-lactam/transpept-like"/>
</dbReference>
<dbReference type="EMBL" id="CP102480">
    <property type="protein sequence ID" value="UUX48717.1"/>
    <property type="molecule type" value="Genomic_DNA"/>
</dbReference>
<dbReference type="Proteomes" id="UP001060336">
    <property type="component" value="Chromosome"/>
</dbReference>
<accession>A0A9J7ATM0</accession>
<keyword evidence="3" id="KW-0378">Hydrolase</keyword>
<feature type="domain" description="Beta-lactamase-related" evidence="2">
    <location>
        <begin position="98"/>
        <end position="338"/>
    </location>
</feature>
<dbReference type="Pfam" id="PF00144">
    <property type="entry name" value="Beta-lactamase"/>
    <property type="match status" value="1"/>
</dbReference>
<keyword evidence="4" id="KW-1185">Reference proteome</keyword>
<sequence>MPLRRLSIVAAALLVPALILGYLVATGERGLSSRRASSPFPPRDVPTNRMDPQGARELGWSSDGLDRVLDYLARLSADSFVLMTDGQTVASLGDLAVPYSIHSARKALLSAVVGQHVGDGPNEIPLDATLAELGIDDDPPPLTPLQRQATVLHLLKSMSGINHPAAAEGGLTADKERRLGDGENQPGTIWAYNNWDYNALTTIFERRTGVSVSEGFRAGIAEPVGMQDFTPESASYIVEPARSRHRAAMFRMSARDLARFGQLFLDRGVVDDRSIMPVSWVDRIAADYAETGIEGLRAGHGYLWWIPSRDTGLPEGSFCAWGLGQQTVFVIPAWSTVIIHQSDTTEFLKRWLTLQEEGMDGDAALERIVMDCRMEAGMNSAFCREHRFTTRREFNRLIGLIVDARG</sequence>
<evidence type="ECO:0000313" key="3">
    <source>
        <dbReference type="EMBL" id="UUX48717.1"/>
    </source>
</evidence>
<organism evidence="3 4">
    <name type="scientific">Nisaea acidiphila</name>
    <dbReference type="NCBI Taxonomy" id="1862145"/>
    <lineage>
        <taxon>Bacteria</taxon>
        <taxon>Pseudomonadati</taxon>
        <taxon>Pseudomonadota</taxon>
        <taxon>Alphaproteobacteria</taxon>
        <taxon>Rhodospirillales</taxon>
        <taxon>Thalassobaculaceae</taxon>
        <taxon>Nisaea</taxon>
    </lineage>
</organism>
<dbReference type="SUPFAM" id="SSF56601">
    <property type="entry name" value="beta-lactamase/transpeptidase-like"/>
    <property type="match status" value="1"/>
</dbReference>
<dbReference type="RefSeq" id="WP_257767219.1">
    <property type="nucleotide sequence ID" value="NZ_CP102480.1"/>
</dbReference>
<protein>
    <submittedName>
        <fullName evidence="3">Serine hydrolase</fullName>
    </submittedName>
</protein>
<dbReference type="Gene3D" id="3.40.710.10">
    <property type="entry name" value="DD-peptidase/beta-lactamase superfamily"/>
    <property type="match status" value="1"/>
</dbReference>
<dbReference type="PANTHER" id="PTHR43283:SF7">
    <property type="entry name" value="BETA-LACTAMASE-RELATED DOMAIN-CONTAINING PROTEIN"/>
    <property type="match status" value="1"/>
</dbReference>
<dbReference type="GO" id="GO:0016787">
    <property type="term" value="F:hydrolase activity"/>
    <property type="evidence" value="ECO:0007669"/>
    <property type="project" value="UniProtKB-KW"/>
</dbReference>
<name>A0A9J7ATM0_9PROT</name>
<reference evidence="3" key="1">
    <citation type="submission" date="2022-08" db="EMBL/GenBank/DDBJ databases">
        <title>Nisaea acidiphila sp. nov., isolated from a marine algal debris and emended description of the genus Nisaea Urios et al. 2008.</title>
        <authorList>
            <person name="Kwon K."/>
        </authorList>
    </citation>
    <scope>NUCLEOTIDE SEQUENCE</scope>
    <source>
        <strain evidence="3">MEBiC11861</strain>
    </source>
</reference>
<dbReference type="InterPro" id="IPR050789">
    <property type="entry name" value="Diverse_Enzym_Activities"/>
</dbReference>
<dbReference type="KEGG" id="naci:NUH88_15035"/>
<dbReference type="InterPro" id="IPR001466">
    <property type="entry name" value="Beta-lactam-related"/>
</dbReference>
<evidence type="ECO:0000259" key="2">
    <source>
        <dbReference type="Pfam" id="PF00144"/>
    </source>
</evidence>
<dbReference type="AlphaFoldDB" id="A0A9J7ATM0"/>
<evidence type="ECO:0000256" key="1">
    <source>
        <dbReference type="SAM" id="MobiDB-lite"/>
    </source>
</evidence>